<evidence type="ECO:0000256" key="1">
    <source>
        <dbReference type="SAM" id="MobiDB-lite"/>
    </source>
</evidence>
<feature type="transmembrane region" description="Helical" evidence="2">
    <location>
        <begin position="53"/>
        <end position="78"/>
    </location>
</feature>
<organism evidence="3 4">
    <name type="scientific">Chytriomyces confervae</name>
    <dbReference type="NCBI Taxonomy" id="246404"/>
    <lineage>
        <taxon>Eukaryota</taxon>
        <taxon>Fungi</taxon>
        <taxon>Fungi incertae sedis</taxon>
        <taxon>Chytridiomycota</taxon>
        <taxon>Chytridiomycota incertae sedis</taxon>
        <taxon>Chytridiomycetes</taxon>
        <taxon>Chytridiales</taxon>
        <taxon>Chytriomycetaceae</taxon>
        <taxon>Chytriomyces</taxon>
    </lineage>
</organism>
<keyword evidence="2" id="KW-1133">Transmembrane helix</keyword>
<feature type="compositionally biased region" description="Basic and acidic residues" evidence="1">
    <location>
        <begin position="265"/>
        <end position="274"/>
    </location>
</feature>
<keyword evidence="4" id="KW-1185">Reference proteome</keyword>
<keyword evidence="2" id="KW-0472">Membrane</keyword>
<reference evidence="3 4" key="1">
    <citation type="journal article" date="2019" name="Sci. Rep.">
        <title>Comparative genomics of chytrid fungi reveal insights into the obligate biotrophic and pathogenic lifestyle of Synchytrium endobioticum.</title>
        <authorList>
            <person name="van de Vossenberg B.T.L.H."/>
            <person name="Warris S."/>
            <person name="Nguyen H.D.T."/>
            <person name="van Gent-Pelzer M.P.E."/>
            <person name="Joly D.L."/>
            <person name="van de Geest H.C."/>
            <person name="Bonants P.J.M."/>
            <person name="Smith D.S."/>
            <person name="Levesque C.A."/>
            <person name="van der Lee T.A.J."/>
        </authorList>
    </citation>
    <scope>NUCLEOTIDE SEQUENCE [LARGE SCALE GENOMIC DNA]</scope>
    <source>
        <strain evidence="3 4">CBS 675.73</strain>
    </source>
</reference>
<feature type="transmembrane region" description="Helical" evidence="2">
    <location>
        <begin position="84"/>
        <end position="107"/>
    </location>
</feature>
<gene>
    <name evidence="3" type="ORF">CcCBS67573_g10011</name>
</gene>
<feature type="region of interest" description="Disordered" evidence="1">
    <location>
        <begin position="258"/>
        <end position="288"/>
    </location>
</feature>
<proteinExistence type="predicted"/>
<name>A0A507DK38_9FUNG</name>
<sequence>MADFPPAQTEPMFMFTYPQAIAFALVSGLTIEIACSGLLSATCQFFDGAKLTYALVITAVFNVSAVLFSSVAVSLSLLGADNCVTGQLLCTVCSQVFYVMFDVFMLLKAYAVSGLDPKIYVCCIAVAAYRVSWGIADIVRSHGYWDAEFRSCSYAQDPITGIGYNSADIVVDAFSTIVALAFNWKHLKTSLSQLRRVLIQENLLRSVIILTLNSFEIYAALNWTDQFNISMAFLAQNYIYARCVNAESLIKSIRKNSSHQTSGVESRKGSESHHTKNQTLSNGAKGRP</sequence>
<protein>
    <recommendedName>
        <fullName evidence="5">G-protein coupled receptors family 1 profile domain-containing protein</fullName>
    </recommendedName>
</protein>
<accession>A0A507DK38</accession>
<evidence type="ECO:0000313" key="4">
    <source>
        <dbReference type="Proteomes" id="UP000320333"/>
    </source>
</evidence>
<dbReference type="EMBL" id="QEAP01001117">
    <property type="protein sequence ID" value="TPX51547.1"/>
    <property type="molecule type" value="Genomic_DNA"/>
</dbReference>
<comment type="caution">
    <text evidence="3">The sequence shown here is derived from an EMBL/GenBank/DDBJ whole genome shotgun (WGS) entry which is preliminary data.</text>
</comment>
<keyword evidence="2" id="KW-0812">Transmembrane</keyword>
<dbReference type="Proteomes" id="UP000320333">
    <property type="component" value="Unassembled WGS sequence"/>
</dbReference>
<dbReference type="AlphaFoldDB" id="A0A507DK38"/>
<evidence type="ECO:0000256" key="2">
    <source>
        <dbReference type="SAM" id="Phobius"/>
    </source>
</evidence>
<evidence type="ECO:0000313" key="3">
    <source>
        <dbReference type="EMBL" id="TPX51547.1"/>
    </source>
</evidence>
<evidence type="ECO:0008006" key="5">
    <source>
        <dbReference type="Google" id="ProtNLM"/>
    </source>
</evidence>
<feature type="transmembrane region" description="Helical" evidence="2">
    <location>
        <begin position="20"/>
        <end position="41"/>
    </location>
</feature>